<protein>
    <submittedName>
        <fullName evidence="1">(northern house mosquito) hypothetical protein</fullName>
    </submittedName>
</protein>
<name>A0A8D8E4X4_CULPI</name>
<dbReference type="EMBL" id="HBUE01288675">
    <property type="protein sequence ID" value="CAG6572975.1"/>
    <property type="molecule type" value="Transcribed_RNA"/>
</dbReference>
<proteinExistence type="predicted"/>
<dbReference type="EMBL" id="HBUE01183032">
    <property type="protein sequence ID" value="CAG6521391.1"/>
    <property type="molecule type" value="Transcribed_RNA"/>
</dbReference>
<accession>A0A8D8E4X4</accession>
<organism evidence="1">
    <name type="scientific">Culex pipiens</name>
    <name type="common">House mosquito</name>
    <dbReference type="NCBI Taxonomy" id="7175"/>
    <lineage>
        <taxon>Eukaryota</taxon>
        <taxon>Metazoa</taxon>
        <taxon>Ecdysozoa</taxon>
        <taxon>Arthropoda</taxon>
        <taxon>Hexapoda</taxon>
        <taxon>Insecta</taxon>
        <taxon>Pterygota</taxon>
        <taxon>Neoptera</taxon>
        <taxon>Endopterygota</taxon>
        <taxon>Diptera</taxon>
        <taxon>Nematocera</taxon>
        <taxon>Culicoidea</taxon>
        <taxon>Culicidae</taxon>
        <taxon>Culicinae</taxon>
        <taxon>Culicini</taxon>
        <taxon>Culex</taxon>
        <taxon>Culex</taxon>
    </lineage>
</organism>
<reference evidence="1" key="1">
    <citation type="submission" date="2021-05" db="EMBL/GenBank/DDBJ databases">
        <authorList>
            <person name="Alioto T."/>
            <person name="Alioto T."/>
            <person name="Gomez Garrido J."/>
        </authorList>
    </citation>
    <scope>NUCLEOTIDE SEQUENCE</scope>
</reference>
<dbReference type="AlphaFoldDB" id="A0A8D8E4X4"/>
<evidence type="ECO:0000313" key="1">
    <source>
        <dbReference type="EMBL" id="CAG6521391.1"/>
    </source>
</evidence>
<sequence>MFRSSSSQLFELLLGQRLFTELRYQIPRVKANLARFERLTHIAICQWCMTVFSTCQRDEFKDSDNLHPRFAFGHIAHPLARVVHRVDAAQYVSLVLVNQVSFILLVQARFSNQPKRIFGAVVLEEISPSERTLQQARFRLMRMNHAFRKGRKFCVGVQGYRVLAVVQHLPLAVPNAGAVFFLRRKHEPVSVDDDFRPPLNFFDHFKVSLVIGHPQHPEHALATVFRKSHTRIRKQHRFGFNLNLLRLDDLSGWLFPLLGLVRALRRFRLNAHHLEQRLRIWTGLANFLAGFFDGHVRPRIANVQQDLLANSLEGGETLQLGVARRTNQRPKVLVIAQAYAHALGDDFAQRVLRLTVCGEHVVHVALQAQTQPTVRLVGWNGSFGKLLQEHIVCLSLVVEPVKRLKFFAAIGANSGVFVIFRVCHNLQTIPDVTSQLPGPRIRRYQAR</sequence>